<feature type="transmembrane region" description="Helical" evidence="1">
    <location>
        <begin position="406"/>
        <end position="433"/>
    </location>
</feature>
<organism evidence="2 3">
    <name type="scientific">Gottfriedia luciferensis</name>
    <dbReference type="NCBI Taxonomy" id="178774"/>
    <lineage>
        <taxon>Bacteria</taxon>
        <taxon>Bacillati</taxon>
        <taxon>Bacillota</taxon>
        <taxon>Bacilli</taxon>
        <taxon>Bacillales</taxon>
        <taxon>Bacillaceae</taxon>
        <taxon>Gottfriedia</taxon>
    </lineage>
</organism>
<feature type="transmembrane region" description="Helical" evidence="1">
    <location>
        <begin position="970"/>
        <end position="987"/>
    </location>
</feature>
<comment type="caution">
    <text evidence="2">The sequence shown here is derived from an EMBL/GenBank/DDBJ whole genome shotgun (WGS) entry which is preliminary data.</text>
</comment>
<dbReference type="Gene3D" id="1.20.1640.10">
    <property type="entry name" value="Multidrug efflux transporter AcrB transmembrane domain"/>
    <property type="match status" value="2"/>
</dbReference>
<accession>A0ABX2ZT32</accession>
<keyword evidence="3" id="KW-1185">Reference proteome</keyword>
<dbReference type="RefSeq" id="WP_069032855.1">
    <property type="nucleotide sequence ID" value="NZ_MDKC01000004.1"/>
</dbReference>
<evidence type="ECO:0008006" key="4">
    <source>
        <dbReference type="Google" id="ProtNLM"/>
    </source>
</evidence>
<reference evidence="2 3" key="1">
    <citation type="submission" date="2016-07" db="EMBL/GenBank/DDBJ databases">
        <authorList>
            <person name="Townsley L."/>
            <person name="Shank E.A."/>
        </authorList>
    </citation>
    <scope>NUCLEOTIDE SEQUENCE [LARGE SCALE GENOMIC DNA]</scope>
    <source>
        <strain evidence="2 3">CH01</strain>
    </source>
</reference>
<dbReference type="PANTHER" id="PTHR32063">
    <property type="match status" value="1"/>
</dbReference>
<feature type="transmembrane region" description="Helical" evidence="1">
    <location>
        <begin position="380"/>
        <end position="400"/>
    </location>
</feature>
<keyword evidence="1" id="KW-0472">Membrane</keyword>
<dbReference type="PANTHER" id="PTHR32063:SF0">
    <property type="entry name" value="SWARMING MOTILITY PROTEIN SWRC"/>
    <property type="match status" value="1"/>
</dbReference>
<feature type="transmembrane region" description="Helical" evidence="1">
    <location>
        <begin position="454"/>
        <end position="480"/>
    </location>
</feature>
<feature type="transmembrane region" description="Helical" evidence="1">
    <location>
        <begin position="870"/>
        <end position="889"/>
    </location>
</feature>
<dbReference type="Gene3D" id="3.30.70.1430">
    <property type="entry name" value="Multidrug efflux transporter AcrB pore domain"/>
    <property type="match status" value="2"/>
</dbReference>
<gene>
    <name evidence="2" type="ORF">BED47_17190</name>
</gene>
<feature type="transmembrane region" description="Helical" evidence="1">
    <location>
        <begin position="999"/>
        <end position="1022"/>
    </location>
</feature>
<evidence type="ECO:0000313" key="2">
    <source>
        <dbReference type="EMBL" id="ODG92916.1"/>
    </source>
</evidence>
<evidence type="ECO:0000256" key="1">
    <source>
        <dbReference type="SAM" id="Phobius"/>
    </source>
</evidence>
<keyword evidence="1" id="KW-1133">Transmembrane helix</keyword>
<dbReference type="Gene3D" id="3.30.70.1440">
    <property type="entry name" value="Multidrug efflux transporter AcrB pore domain"/>
    <property type="match status" value="1"/>
</dbReference>
<dbReference type="EMBL" id="MDKC01000004">
    <property type="protein sequence ID" value="ODG92916.1"/>
    <property type="molecule type" value="Genomic_DNA"/>
</dbReference>
<dbReference type="Gene3D" id="3.30.70.1320">
    <property type="entry name" value="Multidrug efflux transporter AcrB pore domain like"/>
    <property type="match status" value="1"/>
</dbReference>
<dbReference type="SUPFAM" id="SSF82714">
    <property type="entry name" value="Multidrug efflux transporter AcrB TolC docking domain, DN and DC subdomains"/>
    <property type="match status" value="1"/>
</dbReference>
<proteinExistence type="predicted"/>
<feature type="transmembrane region" description="Helical" evidence="1">
    <location>
        <begin position="896"/>
        <end position="916"/>
    </location>
</feature>
<feature type="transmembrane region" description="Helical" evidence="1">
    <location>
        <begin position="486"/>
        <end position="508"/>
    </location>
</feature>
<evidence type="ECO:0000313" key="3">
    <source>
        <dbReference type="Proteomes" id="UP000094580"/>
    </source>
</evidence>
<feature type="transmembrane region" description="Helical" evidence="1">
    <location>
        <begin position="354"/>
        <end position="373"/>
    </location>
</feature>
<feature type="transmembrane region" description="Helical" evidence="1">
    <location>
        <begin position="542"/>
        <end position="567"/>
    </location>
</feature>
<name>A0ABX2ZT32_9BACI</name>
<protein>
    <recommendedName>
        <fullName evidence="4">Acriflavin resistance protein</fullName>
    </recommendedName>
</protein>
<keyword evidence="1" id="KW-0812">Transmembrane</keyword>
<dbReference type="Proteomes" id="UP000094580">
    <property type="component" value="Unassembled WGS sequence"/>
</dbReference>
<dbReference type="PRINTS" id="PR00702">
    <property type="entry name" value="ACRIFLAVINRP"/>
</dbReference>
<sequence length="1033" mass="111780">MFAGLTKLSLKNTISVIILSVLVLIGGIYSAQKIQIETFPDVSFPAVAVQVVYPGASSEDIETEVTKPIESGLMKLENYDQLTSTSSENMASIFMIYPFGTDMDKIEKDVDNVINKTKLPDKAEATVQRIAMDSAPIYQVAIANNGQEKDLQQSIEKDLLPQIKKITGVSDVSLQGTKDEEIQIVVDNKKAEEKGISLDTIKTAIQGLDYAVPLGSVENNGKTVSVRMKGTLNSVDQIKKTVLSSAAAQSTQMGTMTQGAQLGRGAGQAQTVTPKNVTVADIADVKVVSVQDQISRYNGKESYILSVSQTQDSNTADVATSVKKEIKSFKKDNNVETHVIMDNGKEIEKSVSSLIKEGLLGALFTVVVILLFLRNIRATIISILSLPISIFATISVLNSLGYTLNIMTLGGLVVAIGRIVDDSIVVIENIYRWKQQKGNQYKKKEMALYATKEVIGAIASSTFATVVVFLPLAFVSGIIGEFFRPFAISVVVSILTSLIVAIILIPTLGAKFLSKPLKEHSNDTRFMRGYEKLLRSALKRKWIVILLSIVLLAGSLSMIPLLGFSFLPGSVNKTLQVTATLPSNSTVDQSNVVAKELEKYFANSDKIDSVQATVGGKRDFMMNMDGGKNKAIFQINLKDGKNMDKELSKINKEVPSIVDAKVKGTTITAKELSQNGPPTGNNIDVNLYSANFNDLKDAASKIEKELNSDDRLKNVSNNLKDVQPKLEITLNDKARDENISMFQVMGAINEKINDVEIGDYDLNGETNKLTVGYKTKATSKEDIEKIKIMTATGPKEIKDYVTISQKDAPVSINHDDGKMFASVSAEVKGKDTAAITKDVTSHLNKIDLPKSVDMKIGGGLDMISDGFSSLGIAMVVAVGLVFLIMSMTFGGLRTPFVILTSLIFVPVGAFLALFIGKQTLSMSAMIGLLMLIGIVVTNAVVLLDRVEHNRKNGLEVTDALIEASKTRLRPILMTALATILALVPMALSNSTSGLISKGLAVTVIGGLTTSTFLTLIIIPVIYKLVSKKKKIEE</sequence>
<dbReference type="SUPFAM" id="SSF82693">
    <property type="entry name" value="Multidrug efflux transporter AcrB pore domain, PN1, PN2, PC1 and PC2 subdomains"/>
    <property type="match status" value="3"/>
</dbReference>
<dbReference type="Gene3D" id="3.30.2090.10">
    <property type="entry name" value="Multidrug efflux transporter AcrB TolC docking domain, DN and DC subdomains"/>
    <property type="match status" value="2"/>
</dbReference>
<dbReference type="Pfam" id="PF00873">
    <property type="entry name" value="ACR_tran"/>
    <property type="match status" value="1"/>
</dbReference>
<dbReference type="SUPFAM" id="SSF82866">
    <property type="entry name" value="Multidrug efflux transporter AcrB transmembrane domain"/>
    <property type="match status" value="2"/>
</dbReference>
<dbReference type="InterPro" id="IPR001036">
    <property type="entry name" value="Acrflvin-R"/>
</dbReference>
<feature type="transmembrane region" description="Helical" evidence="1">
    <location>
        <begin position="922"/>
        <end position="943"/>
    </location>
</feature>
<dbReference type="InterPro" id="IPR027463">
    <property type="entry name" value="AcrB_DN_DC_subdom"/>
</dbReference>